<evidence type="ECO:0000256" key="2">
    <source>
        <dbReference type="SAM" id="SignalP"/>
    </source>
</evidence>
<proteinExistence type="predicted"/>
<feature type="chain" id="PRO_5020911362" evidence="2">
    <location>
        <begin position="23"/>
        <end position="115"/>
    </location>
</feature>
<feature type="transmembrane region" description="Helical" evidence="1">
    <location>
        <begin position="83"/>
        <end position="108"/>
    </location>
</feature>
<name>A0A4U6W762_SETVI</name>
<keyword evidence="1" id="KW-1133">Transmembrane helix</keyword>
<organism evidence="3 4">
    <name type="scientific">Setaria viridis</name>
    <name type="common">Green bristlegrass</name>
    <name type="synonym">Setaria italica subsp. viridis</name>
    <dbReference type="NCBI Taxonomy" id="4556"/>
    <lineage>
        <taxon>Eukaryota</taxon>
        <taxon>Viridiplantae</taxon>
        <taxon>Streptophyta</taxon>
        <taxon>Embryophyta</taxon>
        <taxon>Tracheophyta</taxon>
        <taxon>Spermatophyta</taxon>
        <taxon>Magnoliopsida</taxon>
        <taxon>Liliopsida</taxon>
        <taxon>Poales</taxon>
        <taxon>Poaceae</taxon>
        <taxon>PACMAD clade</taxon>
        <taxon>Panicoideae</taxon>
        <taxon>Panicodae</taxon>
        <taxon>Paniceae</taxon>
        <taxon>Cenchrinae</taxon>
        <taxon>Setaria</taxon>
    </lineage>
</organism>
<keyword evidence="1" id="KW-0472">Membrane</keyword>
<gene>
    <name evidence="3" type="ORF">SEVIR_1G036200v2</name>
</gene>
<dbReference type="Gramene" id="TKW37464">
    <property type="protein sequence ID" value="TKW37464"/>
    <property type="gene ID" value="SEVIR_1G036200v2"/>
</dbReference>
<keyword evidence="1" id="KW-0812">Transmembrane</keyword>
<sequence length="115" mass="12944">MICKIQSCIFAALSLNFPFLFAATSPSCSTLMHMHPGSCKNSSPVESKMVCVLAMLCKLIQLFMVVWLVLWHSHLGSSVMYYCLVRVTSQSVIVISNGLPYFLAIFWFSSFHVRL</sequence>
<evidence type="ECO:0000313" key="3">
    <source>
        <dbReference type="EMBL" id="TKW37464.1"/>
    </source>
</evidence>
<accession>A0A4U6W762</accession>
<feature type="transmembrane region" description="Helical" evidence="1">
    <location>
        <begin position="47"/>
        <end position="71"/>
    </location>
</feature>
<keyword evidence="4" id="KW-1185">Reference proteome</keyword>
<dbReference type="Proteomes" id="UP000298652">
    <property type="component" value="Chromosome 1"/>
</dbReference>
<dbReference type="AlphaFoldDB" id="A0A4U6W762"/>
<evidence type="ECO:0000256" key="1">
    <source>
        <dbReference type="SAM" id="Phobius"/>
    </source>
</evidence>
<feature type="signal peptide" evidence="2">
    <location>
        <begin position="1"/>
        <end position="22"/>
    </location>
</feature>
<reference evidence="3" key="1">
    <citation type="submission" date="2019-03" db="EMBL/GenBank/DDBJ databases">
        <title>WGS assembly of Setaria viridis.</title>
        <authorList>
            <person name="Huang P."/>
            <person name="Jenkins J."/>
            <person name="Grimwood J."/>
            <person name="Barry K."/>
            <person name="Healey A."/>
            <person name="Mamidi S."/>
            <person name="Sreedasyam A."/>
            <person name="Shu S."/>
            <person name="Feldman M."/>
            <person name="Wu J."/>
            <person name="Yu Y."/>
            <person name="Chen C."/>
            <person name="Johnson J."/>
            <person name="Rokhsar D."/>
            <person name="Baxter I."/>
            <person name="Schmutz J."/>
            <person name="Brutnell T."/>
            <person name="Kellogg E."/>
        </authorList>
    </citation>
    <scope>NUCLEOTIDE SEQUENCE [LARGE SCALE GENOMIC DNA]</scope>
</reference>
<dbReference type="EMBL" id="CM016552">
    <property type="protein sequence ID" value="TKW37464.1"/>
    <property type="molecule type" value="Genomic_DNA"/>
</dbReference>
<keyword evidence="2" id="KW-0732">Signal</keyword>
<evidence type="ECO:0000313" key="4">
    <source>
        <dbReference type="Proteomes" id="UP000298652"/>
    </source>
</evidence>
<protein>
    <submittedName>
        <fullName evidence="3">Uncharacterized protein</fullName>
    </submittedName>
</protein>